<dbReference type="GO" id="GO:0033263">
    <property type="term" value="C:CORVET complex"/>
    <property type="evidence" value="ECO:0007669"/>
    <property type="project" value="UniProtKB-UniRule"/>
</dbReference>
<keyword evidence="7 9" id="KW-0472">Membrane</keyword>
<comment type="subcellular location">
    <subcellularLocation>
        <location evidence="8">Endomembrane system</location>
        <topology evidence="8">Peripheral membrane protein</topology>
        <orientation evidence="8">Cytoplasmic side</orientation>
    </subcellularLocation>
    <subcellularLocation>
        <location evidence="9">Vacuole membrane</location>
        <topology evidence="9">Peripheral membrane protein</topology>
        <orientation evidence="9">Cytoplasmic side</orientation>
    </subcellularLocation>
</comment>
<protein>
    <recommendedName>
        <fullName evidence="9">E3 ubiquitin-protein ligase PEP5</fullName>
        <ecNumber evidence="9">2.3.2.27</ecNumber>
    </recommendedName>
</protein>
<dbReference type="FunFam" id="1.25.40.10:FF:000440">
    <property type="entry name" value="E3 ubiquitin-protein ligase PEP5"/>
    <property type="match status" value="1"/>
</dbReference>
<evidence type="ECO:0000256" key="7">
    <source>
        <dbReference type="ARBA" id="ARBA00023136"/>
    </source>
</evidence>
<dbReference type="GO" id="GO:0030674">
    <property type="term" value="F:protein-macromolecule adaptor activity"/>
    <property type="evidence" value="ECO:0007669"/>
    <property type="project" value="TreeGrafter"/>
</dbReference>
<dbReference type="InterPro" id="IPR013083">
    <property type="entry name" value="Znf_RING/FYVE/PHD"/>
</dbReference>
<organism evidence="14 15">
    <name type="scientific">Phaeomoniella chlamydospora</name>
    <name type="common">Phaeoacremonium chlamydosporum</name>
    <dbReference type="NCBI Taxonomy" id="158046"/>
    <lineage>
        <taxon>Eukaryota</taxon>
        <taxon>Fungi</taxon>
        <taxon>Dikarya</taxon>
        <taxon>Ascomycota</taxon>
        <taxon>Pezizomycotina</taxon>
        <taxon>Eurotiomycetes</taxon>
        <taxon>Chaetothyriomycetidae</taxon>
        <taxon>Phaeomoniellales</taxon>
        <taxon>Phaeomoniellaceae</taxon>
        <taxon>Phaeomoniella</taxon>
    </lineage>
</organism>
<dbReference type="GO" id="GO:0007033">
    <property type="term" value="P:vacuole organization"/>
    <property type="evidence" value="ECO:0007669"/>
    <property type="project" value="TreeGrafter"/>
</dbReference>
<dbReference type="Gene3D" id="3.30.40.10">
    <property type="entry name" value="Zinc/RING finger domain, C3HC4 (zinc finger)"/>
    <property type="match status" value="1"/>
</dbReference>
<proteinExistence type="inferred from homology"/>
<evidence type="ECO:0000256" key="2">
    <source>
        <dbReference type="ARBA" id="ARBA00022448"/>
    </source>
</evidence>
<dbReference type="AlphaFoldDB" id="A0A0G2EZJ7"/>
<dbReference type="SMART" id="SM00184">
    <property type="entry name" value="RING"/>
    <property type="match status" value="1"/>
</dbReference>
<feature type="region of interest" description="Disordered" evidence="12">
    <location>
        <begin position="612"/>
        <end position="631"/>
    </location>
</feature>
<accession>A0A0G2EZJ7</accession>
<dbReference type="InterPro" id="IPR036322">
    <property type="entry name" value="WD40_repeat_dom_sf"/>
</dbReference>
<dbReference type="SUPFAM" id="SSF57850">
    <property type="entry name" value="RING/U-box"/>
    <property type="match status" value="1"/>
</dbReference>
<reference evidence="14 15" key="1">
    <citation type="submission" date="2015-05" db="EMBL/GenBank/DDBJ databases">
        <title>Distinctive expansion of gene families associated with plant cell wall degradation and secondary metabolism in the genomes of grapevine trunk pathogens.</title>
        <authorList>
            <person name="Lawrence D.P."/>
            <person name="Travadon R."/>
            <person name="Rolshausen P.E."/>
            <person name="Baumgartner K."/>
        </authorList>
    </citation>
    <scope>NUCLEOTIDE SEQUENCE [LARGE SCALE GENOMIC DNA]</scope>
    <source>
        <strain evidence="14">UCRPC4</strain>
    </source>
</reference>
<dbReference type="PROSITE" id="PS50236">
    <property type="entry name" value="CHCR"/>
    <property type="match status" value="1"/>
</dbReference>
<sequence length="1007" mass="111510">MALPAWKTFPFFNVEEVSLPATGNEDGEDGSSILNNDVTALTTGSDTLFLGTAEGTIRILSSSFKEIRSFNAYDSASIRLLRQIESTSLLVSVAEDLSSEPVLKVWALDQSEKRGATDGGPKCLSTTKISNGRKLFPVSAFVVLQDLSQVAVGFANGGVTVIRGDLIHDRGTRQRTVFESEEPITGLQVREAGITTLYIATTSKIVTLAIAGRGQGSPPKTLDNSGCGVGCMAMDPETKDIIVARDDAIYSYGPGGRGQPYAFEGPKTLVKVYRDYVALVCPPRVAQMSKSKAFRRLGADQMDDLFSTSSFSLLDPDLRYIGHTESLSTAVKEVFSVWGDLFLVTIDGKLYRYREKSLKEKLEILYQRNLYIYAINLAQKSGVDKLQQNIIFRKYGDHLYQKGDYDTAMQQYLRAIDNTEPSQVIRKFLDTQRIHNLIEYLEELHDHEKATADHTTLLLNCYAKLKDTEKLDAFIKAPGELKFDLETAIIMCRQGGYFEQAAYLATKHGENDMVVDILIEDSKKYAEALEFIWRLDPEPAYTNLMRYARVLLAHCPADTTKLFIEYYTGKYRPKEDIPEETASPQRQEQSGGALQNLAALLPLPYMSRSALATPSEQQATTTSEAKLAPPESVDTVTSLEYSAPLPRSAFSSFVSHPQEFISFLEALLQQPDLSSTSLMDLRTTLFEIYLQEASTASTKADRERYQSLAKSLIESSAKADPKDSSISNSEVLLLSTLSNFEPGKTLIRELASLHGDIFRSHTNAKDTAGALSALQRYGPETPSLYLDALTYVSSSPQILEEAGGEKALTSILREIQTRNLLSPLQVIQLLSSTSVIKMGMIKDYLSSNIEKERKVINSNRQLINSYRTETAAKRTEIEELSSKPTIFNARRCASCTQPLELPVVHFMCKHSFHRRCLDASTTSGMPSRFSSRVDDADDADTASLECPNCKPANDTIKAIRRSQMESAAQQDLFKTAVERETGGESRWGVISEFFGRGVMNSGISSEG</sequence>
<evidence type="ECO:0000259" key="13">
    <source>
        <dbReference type="PROSITE" id="PS50089"/>
    </source>
</evidence>
<dbReference type="GO" id="GO:0006886">
    <property type="term" value="P:intracellular protein transport"/>
    <property type="evidence" value="ECO:0007669"/>
    <property type="project" value="UniProtKB-UniRule"/>
</dbReference>
<dbReference type="GO" id="GO:0061630">
    <property type="term" value="F:ubiquitin protein ligase activity"/>
    <property type="evidence" value="ECO:0007669"/>
    <property type="project" value="UniProtKB-EC"/>
</dbReference>
<keyword evidence="4 10" id="KW-0863">Zinc-finger</keyword>
<dbReference type="Pfam" id="PF23341">
    <property type="entry name" value="PEP5_VPS11_N"/>
    <property type="match status" value="1"/>
</dbReference>
<dbReference type="EMBL" id="LCWF01000024">
    <property type="protein sequence ID" value="KKY27486.1"/>
    <property type="molecule type" value="Genomic_DNA"/>
</dbReference>
<dbReference type="SUPFAM" id="SSF48371">
    <property type="entry name" value="ARM repeat"/>
    <property type="match status" value="1"/>
</dbReference>
<feature type="repeat" description="CHCR" evidence="11">
    <location>
        <begin position="412"/>
        <end position="560"/>
    </location>
</feature>
<dbReference type="GO" id="GO:0006904">
    <property type="term" value="P:vesicle docking involved in exocytosis"/>
    <property type="evidence" value="ECO:0007669"/>
    <property type="project" value="TreeGrafter"/>
</dbReference>
<dbReference type="GO" id="GO:0007032">
    <property type="term" value="P:endosome organization"/>
    <property type="evidence" value="ECO:0007669"/>
    <property type="project" value="TreeGrafter"/>
</dbReference>
<comment type="catalytic activity">
    <reaction evidence="9">
        <text>S-ubiquitinyl-[E2 ubiquitin-conjugating enzyme]-L-cysteine + [acceptor protein]-L-lysine = [E2 ubiquitin-conjugating enzyme]-L-cysteine + N(6)-ubiquitinyl-[acceptor protein]-L-lysine.</text>
        <dbReference type="EC" id="2.3.2.27"/>
    </reaction>
</comment>
<evidence type="ECO:0000256" key="4">
    <source>
        <dbReference type="ARBA" id="ARBA00022771"/>
    </source>
</evidence>
<keyword evidence="9" id="KW-0808">Transferase</keyword>
<dbReference type="EC" id="2.3.2.27" evidence="9"/>
<dbReference type="PANTHER" id="PTHR23323">
    <property type="entry name" value="VACUOLAR PROTEIN SORTING-ASSOCIATED PROTEIN"/>
    <property type="match status" value="1"/>
</dbReference>
<evidence type="ECO:0000256" key="6">
    <source>
        <dbReference type="ARBA" id="ARBA00022927"/>
    </source>
</evidence>
<dbReference type="InterPro" id="IPR011990">
    <property type="entry name" value="TPR-like_helical_dom_sf"/>
</dbReference>
<dbReference type="GO" id="GO:0030897">
    <property type="term" value="C:HOPS complex"/>
    <property type="evidence" value="ECO:0007669"/>
    <property type="project" value="UniProtKB-UniRule"/>
</dbReference>
<dbReference type="GO" id="GO:0008270">
    <property type="term" value="F:zinc ion binding"/>
    <property type="evidence" value="ECO:0007669"/>
    <property type="project" value="UniProtKB-KW"/>
</dbReference>
<dbReference type="OrthoDB" id="26184at2759"/>
<keyword evidence="15" id="KW-1185">Reference proteome</keyword>
<dbReference type="Pfam" id="PF12451">
    <property type="entry name" value="VPS11_C"/>
    <property type="match status" value="1"/>
</dbReference>
<dbReference type="PANTHER" id="PTHR23323:SF24">
    <property type="entry name" value="VACUOLAR PROTEIN SORTING-ASSOCIATED PROTEIN 11 HOMOLOG"/>
    <property type="match status" value="1"/>
</dbReference>
<evidence type="ECO:0000256" key="5">
    <source>
        <dbReference type="ARBA" id="ARBA00022833"/>
    </source>
</evidence>
<evidence type="ECO:0000256" key="12">
    <source>
        <dbReference type="SAM" id="MobiDB-lite"/>
    </source>
</evidence>
<keyword evidence="9" id="KW-0833">Ubl conjugation pathway</keyword>
<evidence type="ECO:0000256" key="8">
    <source>
        <dbReference type="ARBA" id="ARBA00029433"/>
    </source>
</evidence>
<dbReference type="InterPro" id="IPR000547">
    <property type="entry name" value="Clathrin_H-chain/VPS_repeat"/>
</dbReference>
<dbReference type="Proteomes" id="UP000053317">
    <property type="component" value="Unassembled WGS sequence"/>
</dbReference>
<comment type="subunit">
    <text evidence="9">Component of the homotypic vacuole fusion and vacuole protein sorting (HOPS) complex. Component of the class C core vacuole/endosome tethering (CORVET) complex.</text>
</comment>
<evidence type="ECO:0000313" key="14">
    <source>
        <dbReference type="EMBL" id="KKY27486.1"/>
    </source>
</evidence>
<evidence type="ECO:0000256" key="1">
    <source>
        <dbReference type="ARBA" id="ARBA00007070"/>
    </source>
</evidence>
<evidence type="ECO:0000256" key="10">
    <source>
        <dbReference type="PROSITE-ProRule" id="PRU00175"/>
    </source>
</evidence>
<dbReference type="InterPro" id="IPR024763">
    <property type="entry name" value="VPS11_C"/>
</dbReference>
<comment type="similarity">
    <text evidence="1 9">Belongs to the VPS11 family.</text>
</comment>
<feature type="compositionally biased region" description="Polar residues" evidence="12">
    <location>
        <begin position="612"/>
        <end position="624"/>
    </location>
</feature>
<keyword evidence="5" id="KW-0862">Zinc</keyword>
<dbReference type="Gene3D" id="1.25.40.10">
    <property type="entry name" value="Tetratricopeptide repeat domain"/>
    <property type="match status" value="1"/>
</dbReference>
<dbReference type="InterPro" id="IPR016528">
    <property type="entry name" value="VPS11"/>
</dbReference>
<dbReference type="Pfam" id="PF23356">
    <property type="entry name" value="TPR_PEP5_VPS11"/>
    <property type="match status" value="2"/>
</dbReference>
<dbReference type="InterPro" id="IPR057308">
    <property type="entry name" value="CHCR_PEP5_VPS11"/>
</dbReference>
<dbReference type="GO" id="GO:0048284">
    <property type="term" value="P:organelle fusion"/>
    <property type="evidence" value="ECO:0007669"/>
    <property type="project" value="TreeGrafter"/>
</dbReference>
<dbReference type="InterPro" id="IPR001841">
    <property type="entry name" value="Znf_RING"/>
</dbReference>
<keyword evidence="3" id="KW-0479">Metal-binding</keyword>
<dbReference type="SUPFAM" id="SSF50978">
    <property type="entry name" value="WD40 repeat-like"/>
    <property type="match status" value="1"/>
</dbReference>
<evidence type="ECO:0000256" key="3">
    <source>
        <dbReference type="ARBA" id="ARBA00022723"/>
    </source>
</evidence>
<dbReference type="InterPro" id="IPR057307">
    <property type="entry name" value="PEP5_VPS11_N"/>
</dbReference>
<name>A0A0G2EZJ7_PHACM</name>
<dbReference type="PROSITE" id="PS50089">
    <property type="entry name" value="ZF_RING_2"/>
    <property type="match status" value="1"/>
</dbReference>
<dbReference type="Pfam" id="PF17122">
    <property type="entry name" value="zf-C3H2C3"/>
    <property type="match status" value="1"/>
</dbReference>
<evidence type="ECO:0000256" key="11">
    <source>
        <dbReference type="PROSITE-ProRule" id="PRU01006"/>
    </source>
</evidence>
<dbReference type="InterPro" id="IPR016024">
    <property type="entry name" value="ARM-type_fold"/>
</dbReference>
<gene>
    <name evidence="14" type="ORF">UCRPC4_g01081</name>
</gene>
<evidence type="ECO:0000313" key="15">
    <source>
        <dbReference type="Proteomes" id="UP000053317"/>
    </source>
</evidence>
<comment type="caution">
    <text evidence="14">The sequence shown here is derived from an EMBL/GenBank/DDBJ whole genome shotgun (WGS) entry which is preliminary data.</text>
</comment>
<keyword evidence="9" id="KW-0926">Vacuole</keyword>
<keyword evidence="6 9" id="KW-0653">Protein transport</keyword>
<dbReference type="GO" id="GO:0000329">
    <property type="term" value="C:fungal-type vacuole membrane"/>
    <property type="evidence" value="ECO:0007669"/>
    <property type="project" value="UniProtKB-UniRule"/>
</dbReference>
<reference evidence="14 15" key="2">
    <citation type="submission" date="2015-05" db="EMBL/GenBank/DDBJ databases">
        <authorList>
            <person name="Morales-Cruz A."/>
            <person name="Amrine K.C."/>
            <person name="Cantu D."/>
        </authorList>
    </citation>
    <scope>NUCLEOTIDE SEQUENCE [LARGE SCALE GENOMIC DNA]</scope>
    <source>
        <strain evidence="14">UCRPC4</strain>
    </source>
</reference>
<keyword evidence="2 9" id="KW-0813">Transport</keyword>
<evidence type="ECO:0000256" key="9">
    <source>
        <dbReference type="PIRNR" id="PIRNR007860"/>
    </source>
</evidence>
<dbReference type="CDD" id="cd16688">
    <property type="entry name" value="RING-H2_Vps11"/>
    <property type="match status" value="1"/>
</dbReference>
<feature type="domain" description="RING-type" evidence="13">
    <location>
        <begin position="892"/>
        <end position="950"/>
    </location>
</feature>
<dbReference type="PIRSF" id="PIRSF007860">
    <property type="entry name" value="VPS11"/>
    <property type="match status" value="1"/>
</dbReference>